<gene>
    <name evidence="9" type="ORF">SAMN02745215_00266</name>
</gene>
<keyword evidence="3" id="KW-1003">Cell membrane</keyword>
<feature type="transmembrane region" description="Helical" evidence="7">
    <location>
        <begin position="232"/>
        <end position="249"/>
    </location>
</feature>
<protein>
    <submittedName>
        <fullName evidence="9">NitT/TauT family transport system permease protein</fullName>
    </submittedName>
</protein>
<dbReference type="PROSITE" id="PS50928">
    <property type="entry name" value="ABC_TM1"/>
    <property type="match status" value="1"/>
</dbReference>
<name>A0A1M7RYA3_9FIRM</name>
<dbReference type="PANTHER" id="PTHR30151:SF0">
    <property type="entry name" value="ABC TRANSPORTER PERMEASE PROTEIN MJ0413-RELATED"/>
    <property type="match status" value="1"/>
</dbReference>
<dbReference type="PANTHER" id="PTHR30151">
    <property type="entry name" value="ALKANE SULFONATE ABC TRANSPORTER-RELATED, MEMBRANE SUBUNIT"/>
    <property type="match status" value="1"/>
</dbReference>
<keyword evidence="5 7" id="KW-1133">Transmembrane helix</keyword>
<dbReference type="InterPro" id="IPR035906">
    <property type="entry name" value="MetI-like_sf"/>
</dbReference>
<evidence type="ECO:0000259" key="8">
    <source>
        <dbReference type="PROSITE" id="PS50928"/>
    </source>
</evidence>
<feature type="transmembrane region" description="Helical" evidence="7">
    <location>
        <begin position="76"/>
        <end position="98"/>
    </location>
</feature>
<dbReference type="CDD" id="cd06261">
    <property type="entry name" value="TM_PBP2"/>
    <property type="match status" value="1"/>
</dbReference>
<comment type="subcellular location">
    <subcellularLocation>
        <location evidence="1 7">Cell membrane</location>
        <topology evidence="1 7">Multi-pass membrane protein</topology>
    </subcellularLocation>
</comment>
<organism evidence="9 10">
    <name type="scientific">Desulfitobacterium chlororespirans DSM 11544</name>
    <dbReference type="NCBI Taxonomy" id="1121395"/>
    <lineage>
        <taxon>Bacteria</taxon>
        <taxon>Bacillati</taxon>
        <taxon>Bacillota</taxon>
        <taxon>Clostridia</taxon>
        <taxon>Eubacteriales</taxon>
        <taxon>Desulfitobacteriaceae</taxon>
        <taxon>Desulfitobacterium</taxon>
    </lineage>
</organism>
<dbReference type="GO" id="GO:0005886">
    <property type="term" value="C:plasma membrane"/>
    <property type="evidence" value="ECO:0007669"/>
    <property type="project" value="UniProtKB-SubCell"/>
</dbReference>
<keyword evidence="4 7" id="KW-0812">Transmembrane</keyword>
<dbReference type="RefSeq" id="WP_084078302.1">
    <property type="nucleotide sequence ID" value="NZ_FRDN01000003.1"/>
</dbReference>
<dbReference type="GO" id="GO:0055085">
    <property type="term" value="P:transmembrane transport"/>
    <property type="evidence" value="ECO:0007669"/>
    <property type="project" value="InterPro"/>
</dbReference>
<evidence type="ECO:0000313" key="10">
    <source>
        <dbReference type="Proteomes" id="UP000184010"/>
    </source>
</evidence>
<feature type="transmembrane region" description="Helical" evidence="7">
    <location>
        <begin position="199"/>
        <end position="220"/>
    </location>
</feature>
<sequence>MESNIAYRFPKKGIVAKLFFIYQKMIIIALLIVLWELLAHFSDSIYFSSLLTVVKEFNKMIASGELAKHIGTSLKISAIGLVIGQCLAIPIGALLGWYEKAYNYLDPLLTIARNTSILAILPLFVLFLGIGDTSKIAIIVWATFFPTMLNTMQGVKHADVLLIKLARSMCVSRLGLFSKVILPSASPYITAGFRQSAGIALLVIVGAEMLGARYGIGYMIFQAQKSYLIPKMYVGIITIAGLGVLVNWLCTKLEQRLMTWQEKTN</sequence>
<evidence type="ECO:0000256" key="6">
    <source>
        <dbReference type="ARBA" id="ARBA00023136"/>
    </source>
</evidence>
<dbReference type="Gene3D" id="1.10.3720.10">
    <property type="entry name" value="MetI-like"/>
    <property type="match status" value="1"/>
</dbReference>
<dbReference type="EMBL" id="FRDN01000003">
    <property type="protein sequence ID" value="SHN51205.1"/>
    <property type="molecule type" value="Genomic_DNA"/>
</dbReference>
<feature type="transmembrane region" description="Helical" evidence="7">
    <location>
        <begin position="110"/>
        <end position="130"/>
    </location>
</feature>
<reference evidence="10" key="1">
    <citation type="submission" date="2016-12" db="EMBL/GenBank/DDBJ databases">
        <authorList>
            <person name="Varghese N."/>
            <person name="Submissions S."/>
        </authorList>
    </citation>
    <scope>NUCLEOTIDE SEQUENCE [LARGE SCALE GENOMIC DNA]</scope>
    <source>
        <strain evidence="10">DSM 11544</strain>
    </source>
</reference>
<evidence type="ECO:0000256" key="7">
    <source>
        <dbReference type="RuleBase" id="RU363032"/>
    </source>
</evidence>
<dbReference type="InterPro" id="IPR000515">
    <property type="entry name" value="MetI-like"/>
</dbReference>
<evidence type="ECO:0000256" key="1">
    <source>
        <dbReference type="ARBA" id="ARBA00004651"/>
    </source>
</evidence>
<dbReference type="Pfam" id="PF00528">
    <property type="entry name" value="BPD_transp_1"/>
    <property type="match status" value="1"/>
</dbReference>
<keyword evidence="2 7" id="KW-0813">Transport</keyword>
<evidence type="ECO:0000256" key="5">
    <source>
        <dbReference type="ARBA" id="ARBA00022989"/>
    </source>
</evidence>
<feature type="domain" description="ABC transmembrane type-1" evidence="8">
    <location>
        <begin position="70"/>
        <end position="250"/>
    </location>
</feature>
<dbReference type="Proteomes" id="UP000184010">
    <property type="component" value="Unassembled WGS sequence"/>
</dbReference>
<evidence type="ECO:0000256" key="2">
    <source>
        <dbReference type="ARBA" id="ARBA00022448"/>
    </source>
</evidence>
<proteinExistence type="inferred from homology"/>
<dbReference type="AlphaFoldDB" id="A0A1M7RYA3"/>
<keyword evidence="6 7" id="KW-0472">Membrane</keyword>
<feature type="transmembrane region" description="Helical" evidence="7">
    <location>
        <begin position="21"/>
        <end position="41"/>
    </location>
</feature>
<dbReference type="SUPFAM" id="SSF161098">
    <property type="entry name" value="MetI-like"/>
    <property type="match status" value="1"/>
</dbReference>
<evidence type="ECO:0000256" key="4">
    <source>
        <dbReference type="ARBA" id="ARBA00022692"/>
    </source>
</evidence>
<comment type="similarity">
    <text evidence="7">Belongs to the binding-protein-dependent transport system permease family.</text>
</comment>
<accession>A0A1M7RYA3</accession>
<dbReference type="STRING" id="1121395.SAMN02745215_00266"/>
<keyword evidence="10" id="KW-1185">Reference proteome</keyword>
<evidence type="ECO:0000256" key="3">
    <source>
        <dbReference type="ARBA" id="ARBA00022475"/>
    </source>
</evidence>
<evidence type="ECO:0000313" key="9">
    <source>
        <dbReference type="EMBL" id="SHN51205.1"/>
    </source>
</evidence>